<evidence type="ECO:0000256" key="1">
    <source>
        <dbReference type="SAM" id="MobiDB-lite"/>
    </source>
</evidence>
<protein>
    <submittedName>
        <fullName evidence="2">Uncharacterized protein</fullName>
    </submittedName>
</protein>
<keyword evidence="3" id="KW-1185">Reference proteome</keyword>
<name>A0ABS6U148_STRHA</name>
<evidence type="ECO:0000313" key="3">
    <source>
        <dbReference type="Proteomes" id="UP000735541"/>
    </source>
</evidence>
<feature type="compositionally biased region" description="Basic and acidic residues" evidence="1">
    <location>
        <begin position="11"/>
        <end position="31"/>
    </location>
</feature>
<accession>A0ABS6U148</accession>
<sequence length="170" mass="18562">MTSIEYPYPDPKNDVDRAANRQAGDDYQRQEEEAATLLDLADELPPLAPELLLEQVRLDLATAGLHVAPPEPLTDEDQGGVVVYLNHDAQVVVDWLPNARLDCAALDMVEADRTDDEAVARHETVRAAMNTALGTILTGFHYATRPQFGYGRIIEQPSPAGPDLPEHPGA</sequence>
<reference evidence="2 3" key="1">
    <citation type="submission" date="2021-07" db="EMBL/GenBank/DDBJ databases">
        <title>Sequencing Streptomyces halstedii LGO-A4 genome an citrus endophytic actinomycete.</title>
        <authorList>
            <person name="Samborskyy M."/>
            <person name="Scott N."/>
            <person name="Deglau R."/>
            <person name="Dickens S."/>
            <person name="Oliveira L.G."/>
        </authorList>
    </citation>
    <scope>NUCLEOTIDE SEQUENCE [LARGE SCALE GENOMIC DNA]</scope>
    <source>
        <strain evidence="2 3">LGO-A4</strain>
    </source>
</reference>
<comment type="caution">
    <text evidence="2">The sequence shown here is derived from an EMBL/GenBank/DDBJ whole genome shotgun (WGS) entry which is preliminary data.</text>
</comment>
<proteinExistence type="predicted"/>
<feature type="region of interest" description="Disordered" evidence="1">
    <location>
        <begin position="1"/>
        <end position="31"/>
    </location>
</feature>
<gene>
    <name evidence="2" type="ORF">STHAL_33060</name>
</gene>
<dbReference type="Proteomes" id="UP000735541">
    <property type="component" value="Unassembled WGS sequence"/>
</dbReference>
<evidence type="ECO:0000313" key="2">
    <source>
        <dbReference type="EMBL" id="MBV7674278.1"/>
    </source>
</evidence>
<dbReference type="EMBL" id="JAHUVW010000004">
    <property type="protein sequence ID" value="MBV7674278.1"/>
    <property type="molecule type" value="Genomic_DNA"/>
</dbReference>
<organism evidence="2 3">
    <name type="scientific">Streptomyces halstedii</name>
    <dbReference type="NCBI Taxonomy" id="1944"/>
    <lineage>
        <taxon>Bacteria</taxon>
        <taxon>Bacillati</taxon>
        <taxon>Actinomycetota</taxon>
        <taxon>Actinomycetes</taxon>
        <taxon>Kitasatosporales</taxon>
        <taxon>Streptomycetaceae</taxon>
        <taxon>Streptomyces</taxon>
    </lineage>
</organism>
<dbReference type="RefSeq" id="WP_228873987.1">
    <property type="nucleotide sequence ID" value="NZ_JAHUVW010000004.1"/>
</dbReference>